<feature type="region of interest" description="Disordered" evidence="2">
    <location>
        <begin position="533"/>
        <end position="570"/>
    </location>
</feature>
<dbReference type="InterPro" id="IPR026295">
    <property type="entry name" value="CCD81"/>
</dbReference>
<feature type="compositionally biased region" description="Low complexity" evidence="2">
    <location>
        <begin position="377"/>
        <end position="388"/>
    </location>
</feature>
<feature type="compositionally biased region" description="Basic residues" evidence="2">
    <location>
        <begin position="666"/>
        <end position="675"/>
    </location>
</feature>
<feature type="compositionally biased region" description="Polar residues" evidence="2">
    <location>
        <begin position="350"/>
        <end position="367"/>
    </location>
</feature>
<evidence type="ECO:0000256" key="1">
    <source>
        <dbReference type="SAM" id="Coils"/>
    </source>
</evidence>
<dbReference type="EMBL" id="CASHTH010000523">
    <property type="protein sequence ID" value="CAI8003536.1"/>
    <property type="molecule type" value="Genomic_DNA"/>
</dbReference>
<feature type="region of interest" description="Disordered" evidence="2">
    <location>
        <begin position="299"/>
        <end position="406"/>
    </location>
</feature>
<dbReference type="Pfam" id="PF18289">
    <property type="entry name" value="HU-CCDC81_euk_2"/>
    <property type="match status" value="1"/>
</dbReference>
<dbReference type="GO" id="GO:0005815">
    <property type="term" value="C:microtubule organizing center"/>
    <property type="evidence" value="ECO:0007669"/>
    <property type="project" value="TreeGrafter"/>
</dbReference>
<proteinExistence type="predicted"/>
<evidence type="ECO:0000256" key="2">
    <source>
        <dbReference type="SAM" id="MobiDB-lite"/>
    </source>
</evidence>
<reference evidence="5" key="1">
    <citation type="submission" date="2023-03" db="EMBL/GenBank/DDBJ databases">
        <authorList>
            <person name="Steffen K."/>
            <person name="Cardenas P."/>
        </authorList>
    </citation>
    <scope>NUCLEOTIDE SEQUENCE</scope>
</reference>
<gene>
    <name evidence="5" type="ORF">GBAR_LOCUS3674</name>
</gene>
<feature type="region of interest" description="Disordered" evidence="2">
    <location>
        <begin position="231"/>
        <end position="255"/>
    </location>
</feature>
<keyword evidence="6" id="KW-1185">Reference proteome</keyword>
<dbReference type="Pfam" id="PF14908">
    <property type="entry name" value="HU-CCDC81_euk_1"/>
    <property type="match status" value="1"/>
</dbReference>
<feature type="domain" description="CCDC81 HU" evidence="4">
    <location>
        <begin position="104"/>
        <end position="175"/>
    </location>
</feature>
<dbReference type="PANTHER" id="PTHR14362">
    <property type="entry name" value="COILED-COIL DOMAIN-CONTAINING PROTEIN 81"/>
    <property type="match status" value="1"/>
</dbReference>
<dbReference type="InterPro" id="IPR028034">
    <property type="entry name" value="HU-CCDC81"/>
</dbReference>
<feature type="coiled-coil region" evidence="1">
    <location>
        <begin position="742"/>
        <end position="784"/>
    </location>
</feature>
<protein>
    <submittedName>
        <fullName evidence="5">Coiled-coil domain-containing protein 81</fullName>
    </submittedName>
</protein>
<comment type="caution">
    <text evidence="5">The sequence shown here is derived from an EMBL/GenBank/DDBJ whole genome shotgun (WGS) entry which is preliminary data.</text>
</comment>
<feature type="compositionally biased region" description="Polar residues" evidence="2">
    <location>
        <begin position="234"/>
        <end position="251"/>
    </location>
</feature>
<evidence type="ECO:0000313" key="6">
    <source>
        <dbReference type="Proteomes" id="UP001174909"/>
    </source>
</evidence>
<feature type="domain" description="CCDC81 HU" evidence="3">
    <location>
        <begin position="8"/>
        <end position="91"/>
    </location>
</feature>
<feature type="region of interest" description="Disordered" evidence="2">
    <location>
        <begin position="636"/>
        <end position="729"/>
    </location>
</feature>
<evidence type="ECO:0000259" key="3">
    <source>
        <dbReference type="Pfam" id="PF14908"/>
    </source>
</evidence>
<organism evidence="5 6">
    <name type="scientific">Geodia barretti</name>
    <name type="common">Barrett's horny sponge</name>
    <dbReference type="NCBI Taxonomy" id="519541"/>
    <lineage>
        <taxon>Eukaryota</taxon>
        <taxon>Metazoa</taxon>
        <taxon>Porifera</taxon>
        <taxon>Demospongiae</taxon>
        <taxon>Heteroscleromorpha</taxon>
        <taxon>Tetractinellida</taxon>
        <taxon>Astrophorina</taxon>
        <taxon>Geodiidae</taxon>
        <taxon>Geodia</taxon>
    </lineage>
</organism>
<dbReference type="InterPro" id="IPR040673">
    <property type="entry name" value="CCDC81_HU_dom_2"/>
</dbReference>
<dbReference type="AlphaFoldDB" id="A0AA35W1T5"/>
<evidence type="ECO:0000259" key="4">
    <source>
        <dbReference type="Pfam" id="PF18289"/>
    </source>
</evidence>
<accession>A0AA35W1T5</accession>
<sequence length="827" mass="91809">MAATLGSLVSETKRNRLSLIGSLTEDAVLHVWDKVAQFVETHMLQQKGVSIGGLGTFTFSKRKLEVGNNRAILIQRPVFVLSERFKQTHSLHCVKKHASGQVPLHPLNYTQLSNMTGVRREMVEGAVREVLQALSRAVAAKKSIEFDLKDIGRLTIHDGKAKLSFFREFIYRLDGCCDMEGAFRSSSTDSSICSIISNPQPSSRSSSSLSLPRIVQPVVGEEDGEMSLSLEYSRGSSGENSPSIGHSPSTYEETRLSRQMDRGALRMATICEEDEHGEKEEANACQDGVCIVGENGKILSKGQRAEPPPSDKKPTKSTSSGKLSQPTLTPKPTMLLVGSRESPTAVLASLSHQPSRGSLSTSSQQTGVAVRDGEFQSRSYTRTTTSSSSGGGGRSSRRTSTSCTSRSCYCSLGPTPAVTRPSTCSHKSSAGQELCYLCHQRALLNIPVNLSKERAAKEKTYNDTLHEYQRRHELLAMARAQADRTKRRLQDQEMASFNQSIATTIKSQKEAKSSEMDPSYIFSDRLVTPAPQASQQRYCRDLDSQVESKLSRQTREREEAERSGREEQERLTKELAAYEELYKRMKVQAVDDYKGALNKQVGLKLARNGCEARLAGQELEGRQPALPQSSSALKVNTLRPFTPPPHTDPNNTHSSKMNTEANDRRRLQRGPTHRPRPQDTPPGVWGPADGVSPGVQGERQSQGVLPGPAGRGGGETEEDEGEGSQDTAAGVRHAQDYQEGLKEDMRREKSRRVEARQALEEEWLASMRDKQKRLLEDLHKTREQGVRLHQQCERYHRCKQCQRKRENMGKSNILHETRYISGSRLMV</sequence>
<dbReference type="Proteomes" id="UP001174909">
    <property type="component" value="Unassembled WGS sequence"/>
</dbReference>
<evidence type="ECO:0000313" key="5">
    <source>
        <dbReference type="EMBL" id="CAI8003536.1"/>
    </source>
</evidence>
<dbReference type="PANTHER" id="PTHR14362:SF2">
    <property type="entry name" value="COILED-COIL DOMAIN-CONTAINING PROTEIN 81"/>
    <property type="match status" value="1"/>
</dbReference>
<name>A0AA35W1T5_GEOBA</name>
<keyword evidence="1" id="KW-0175">Coiled coil</keyword>
<feature type="compositionally biased region" description="Basic and acidic residues" evidence="2">
    <location>
        <begin position="549"/>
        <end position="570"/>
    </location>
</feature>